<keyword evidence="7" id="KW-0067">ATP-binding</keyword>
<feature type="transmembrane region" description="Helical" evidence="12">
    <location>
        <begin position="186"/>
        <end position="205"/>
    </location>
</feature>
<comment type="similarity">
    <text evidence="2">Belongs to the ABC transporter superfamily. ABCB family. Multidrug resistance exporter (TC 3.A.1.201) subfamily.</text>
</comment>
<reference evidence="15 16" key="1">
    <citation type="journal article" date="2021" name="Nat. Plants">
        <title>The Taxus genome provides insights into paclitaxel biosynthesis.</title>
        <authorList>
            <person name="Xiong X."/>
            <person name="Gou J."/>
            <person name="Liao Q."/>
            <person name="Li Y."/>
            <person name="Zhou Q."/>
            <person name="Bi G."/>
            <person name="Li C."/>
            <person name="Du R."/>
            <person name="Wang X."/>
            <person name="Sun T."/>
            <person name="Guo L."/>
            <person name="Liang H."/>
            <person name="Lu P."/>
            <person name="Wu Y."/>
            <person name="Zhang Z."/>
            <person name="Ro D.K."/>
            <person name="Shang Y."/>
            <person name="Huang S."/>
            <person name="Yan J."/>
        </authorList>
    </citation>
    <scope>NUCLEOTIDE SEQUENCE [LARGE SCALE GENOMIC DNA]</scope>
    <source>
        <strain evidence="15">Ta-2019</strain>
    </source>
</reference>
<dbReference type="PANTHER" id="PTHR43394:SF16">
    <property type="entry name" value="ABC TRANSPORTER B FAMILY MEMBER 4-LIKE ISOFORM X1"/>
    <property type="match status" value="1"/>
</dbReference>
<comment type="subcellular location">
    <subcellularLocation>
        <location evidence="1">Cell membrane</location>
        <topology evidence="1">Multi-pass membrane protein</topology>
    </subcellularLocation>
</comment>
<feature type="domain" description="ABC transmembrane type-1" evidence="14">
    <location>
        <begin position="65"/>
        <end position="353"/>
    </location>
</feature>
<evidence type="ECO:0000256" key="6">
    <source>
        <dbReference type="ARBA" id="ARBA00022741"/>
    </source>
</evidence>
<evidence type="ECO:0000256" key="1">
    <source>
        <dbReference type="ARBA" id="ARBA00004651"/>
    </source>
</evidence>
<keyword evidence="9 12" id="KW-0472">Membrane</keyword>
<dbReference type="InterPro" id="IPR003439">
    <property type="entry name" value="ABC_transporter-like_ATP-bd"/>
</dbReference>
<dbReference type="SUPFAM" id="SSF52540">
    <property type="entry name" value="P-loop containing nucleoside triphosphate hydrolases"/>
    <property type="match status" value="2"/>
</dbReference>
<evidence type="ECO:0000259" key="13">
    <source>
        <dbReference type="PROSITE" id="PS50893"/>
    </source>
</evidence>
<feature type="transmembrane region" description="Helical" evidence="12">
    <location>
        <begin position="793"/>
        <end position="819"/>
    </location>
</feature>
<feature type="transmembrane region" description="Helical" evidence="12">
    <location>
        <begin position="289"/>
        <end position="311"/>
    </location>
</feature>
<dbReference type="Gene3D" id="3.40.50.300">
    <property type="entry name" value="P-loop containing nucleotide triphosphate hydrolases"/>
    <property type="match status" value="2"/>
</dbReference>
<gene>
    <name evidence="15" type="ORF">KI387_028126</name>
</gene>
<feature type="compositionally biased region" description="Low complexity" evidence="11">
    <location>
        <begin position="656"/>
        <end position="676"/>
    </location>
</feature>
<evidence type="ECO:0000256" key="7">
    <source>
        <dbReference type="ARBA" id="ARBA00022840"/>
    </source>
</evidence>
<evidence type="ECO:0000256" key="8">
    <source>
        <dbReference type="ARBA" id="ARBA00022989"/>
    </source>
</evidence>
<feature type="transmembrane region" description="Helical" evidence="12">
    <location>
        <begin position="974"/>
        <end position="994"/>
    </location>
</feature>
<dbReference type="GO" id="GO:0090374">
    <property type="term" value="P:oligopeptide export from mitochondrion"/>
    <property type="evidence" value="ECO:0007669"/>
    <property type="project" value="TreeGrafter"/>
</dbReference>
<accession>A0AA38FZL3</accession>
<dbReference type="CDD" id="cd03249">
    <property type="entry name" value="ABC_MTABC3_MDL1_MDL2"/>
    <property type="match status" value="2"/>
</dbReference>
<feature type="domain" description="ABC transmembrane type-1" evidence="14">
    <location>
        <begin position="753"/>
        <end position="1039"/>
    </location>
</feature>
<keyword evidence="8 12" id="KW-1133">Transmembrane helix</keyword>
<feature type="transmembrane region" description="Helical" evidence="12">
    <location>
        <begin position="1014"/>
        <end position="1033"/>
    </location>
</feature>
<evidence type="ECO:0000313" key="16">
    <source>
        <dbReference type="Proteomes" id="UP000824469"/>
    </source>
</evidence>
<dbReference type="GO" id="GO:0010328">
    <property type="term" value="F:auxin influx transmembrane transporter activity"/>
    <property type="evidence" value="ECO:0007669"/>
    <property type="project" value="UniProtKB-ARBA"/>
</dbReference>
<dbReference type="Pfam" id="PF00005">
    <property type="entry name" value="ABC_tran"/>
    <property type="match status" value="2"/>
</dbReference>
<feature type="transmembrane region" description="Helical" evidence="12">
    <location>
        <begin position="211"/>
        <end position="232"/>
    </location>
</feature>
<dbReference type="SUPFAM" id="SSF90123">
    <property type="entry name" value="ABC transporter transmembrane region"/>
    <property type="match status" value="2"/>
</dbReference>
<dbReference type="OMA" id="GQVITVM"/>
<evidence type="ECO:0000313" key="15">
    <source>
        <dbReference type="EMBL" id="KAH9313091.1"/>
    </source>
</evidence>
<evidence type="ECO:0000256" key="4">
    <source>
        <dbReference type="ARBA" id="ARBA00022692"/>
    </source>
</evidence>
<dbReference type="Gene3D" id="1.20.1560.10">
    <property type="entry name" value="ABC transporter type 1, transmembrane domain"/>
    <property type="match status" value="2"/>
</dbReference>
<dbReference type="InterPro" id="IPR017871">
    <property type="entry name" value="ABC_transporter-like_CS"/>
</dbReference>
<proteinExistence type="inferred from homology"/>
<dbReference type="GO" id="GO:0016887">
    <property type="term" value="F:ATP hydrolysis activity"/>
    <property type="evidence" value="ECO:0007669"/>
    <property type="project" value="InterPro"/>
</dbReference>
<dbReference type="FunFam" id="3.40.50.300:FF:000066">
    <property type="entry name" value="ABC transporter B family member 1"/>
    <property type="match status" value="2"/>
</dbReference>
<evidence type="ECO:0000256" key="5">
    <source>
        <dbReference type="ARBA" id="ARBA00022737"/>
    </source>
</evidence>
<organism evidence="15 16">
    <name type="scientific">Taxus chinensis</name>
    <name type="common">Chinese yew</name>
    <name type="synonym">Taxus wallichiana var. chinensis</name>
    <dbReference type="NCBI Taxonomy" id="29808"/>
    <lineage>
        <taxon>Eukaryota</taxon>
        <taxon>Viridiplantae</taxon>
        <taxon>Streptophyta</taxon>
        <taxon>Embryophyta</taxon>
        <taxon>Tracheophyta</taxon>
        <taxon>Spermatophyta</taxon>
        <taxon>Pinopsida</taxon>
        <taxon>Pinidae</taxon>
        <taxon>Conifers II</taxon>
        <taxon>Cupressales</taxon>
        <taxon>Taxaceae</taxon>
        <taxon>Taxus</taxon>
    </lineage>
</organism>
<evidence type="ECO:0000256" key="3">
    <source>
        <dbReference type="ARBA" id="ARBA00022448"/>
    </source>
</evidence>
<sequence>MPKEGEDLNDGNHENGVVSLNIEKVSEMGSNVAKAEGEKKEVSNKAVPFHKLFVTADSLDKLLMVLGTIGSVGNGASIPLMTILFGGLINAFGENNTDGKKVMRAVSKIALEFVYLACGAGAASFLQVSCWMCTGERQATRIRSLYLKTILRQDIGFFDSEASTGEVIGRMSGDTILIQEAMGEKVGKFIQFTTTFLTGFTVAFIKGWKLALVMLSMIPLLVISGGSMAIIISKMSSRGQQAYAEASNIVEQTIGSIRMVASFTGEKKSVKGYDKSLAIAYKAIAQQGLVAGLGLGSVLFIMFCGYALALWYGSRLIIGGSYTGGDVIGVIFAVLMGGMSLGQTSPSLNAFAAGRAAAYKMFETIDRKPEIDVFDKSGLVLEDIQGDIELKDVRFTYPARPDVQIFSGFSLEIPRGATAALVGGSGSGKSTVISLIERFYDPQAGEVLIDGINIKKFQLKWIRQKIGLVSQEPVLFATTIKENLLYGKYGATAEEIKAAAELANAAKFINNLPQGFDTMVGEHGTQLSGGQKQRIAIARAILKDPRILLLDEATSALDTQSERVVQEALDRIMVNRTTVIVAHRLTTVRNADMIAVVQRGSIVEKGSHSQLITNPSGAYSQLIQLQESHPSKEQDAKDPDELEMHHDDTKALGRVGSQRSSFRRSISSGSSGIGGSRRSYSFSYAFPGAVGLQETGGIEDSSQVKGNKRRSGLLSYFRSNTQRDVEGGQSDPENDVPILRLASLNKPEIPVFIIGSIAAAMNGMIFPIFGLLLSSVIKVFYEPPHELQKDAKFWALMFIVLAIGCLIVAPTQMYCFAIAGGRLVQRIRSLTFSKVIYQEIGWFDDNENSSGAISARLSTDAATVRTLVGDALSLVVQNLATITAGIVISFTANWLLALLILAIVPLLGLQGYMQVKFMNGFTADAKLVYEEASQVANDAVGSIRTVASFCAEDKVINLYNEKCSAPLKSGVKQGISAGLGLGFSTFVMFTQYSLSFWVGARLVQDGKTTFDKVFKVFFALSMAAVGISQSAGLSPDLAKAKSSINSVFKILDRASKIDASDESGSTLANVKGDIEFQHVSFKYPTRPDVQIFRDLCLFVHSGKTVALVGESGSGKSTAIALLERFYDPDSGRIFLDGVEIRQLQLKWLRQQMGLVSQEPVLFNDTIRANIAYGREGTVTDEQIIAAAEAANAHKFISSLPQGYNVNVGERGVQLSGGQKQRIAIARAILKDPRILLLDEATSALDAESERIVQDALDRVKVNRSTIVVAHRLSTIKDADLIAVVKNGKIAEQGKHDDLLLKRNGAYKSLVQLQKSST</sequence>
<protein>
    <submittedName>
        <fullName evidence="15">Uncharacterized protein</fullName>
    </submittedName>
</protein>
<feature type="transmembrane region" description="Helical" evidence="12">
    <location>
        <begin position="113"/>
        <end position="134"/>
    </location>
</feature>
<dbReference type="InterPro" id="IPR039421">
    <property type="entry name" value="Type_1_exporter"/>
</dbReference>
<dbReference type="CDD" id="cd18577">
    <property type="entry name" value="ABC_6TM_Pgp_ABCB1_D1_like"/>
    <property type="match status" value="1"/>
</dbReference>
<dbReference type="InterPro" id="IPR003593">
    <property type="entry name" value="AAA+_ATPase"/>
</dbReference>
<comment type="caution">
    <text evidence="15">The sequence shown here is derived from an EMBL/GenBank/DDBJ whole genome shotgun (WGS) entry which is preliminary data.</text>
</comment>
<feature type="transmembrane region" description="Helical" evidence="12">
    <location>
        <begin position="317"/>
        <end position="338"/>
    </location>
</feature>
<name>A0AA38FZL3_TAXCH</name>
<dbReference type="EMBL" id="JAHRHJ020000006">
    <property type="protein sequence ID" value="KAH9313091.1"/>
    <property type="molecule type" value="Genomic_DNA"/>
</dbReference>
<keyword evidence="6" id="KW-0547">Nucleotide-binding</keyword>
<feature type="domain" description="ABC transporter" evidence="13">
    <location>
        <begin position="1074"/>
        <end position="1311"/>
    </location>
</feature>
<keyword evidence="16" id="KW-1185">Reference proteome</keyword>
<dbReference type="GO" id="GO:0015421">
    <property type="term" value="F:ABC-type oligopeptide transporter activity"/>
    <property type="evidence" value="ECO:0007669"/>
    <property type="project" value="TreeGrafter"/>
</dbReference>
<dbReference type="CDD" id="cd18578">
    <property type="entry name" value="ABC_6TM_Pgp_ABCB1_D2_like"/>
    <property type="match status" value="1"/>
</dbReference>
<feature type="domain" description="ABC transporter" evidence="13">
    <location>
        <begin position="388"/>
        <end position="624"/>
    </location>
</feature>
<dbReference type="PROSITE" id="PS50893">
    <property type="entry name" value="ABC_TRANSPORTER_2"/>
    <property type="match status" value="2"/>
</dbReference>
<dbReference type="GO" id="GO:0005743">
    <property type="term" value="C:mitochondrial inner membrane"/>
    <property type="evidence" value="ECO:0007669"/>
    <property type="project" value="TreeGrafter"/>
</dbReference>
<dbReference type="FunFam" id="1.20.1560.10:FF:000009">
    <property type="entry name" value="ABC transporter B family member 1"/>
    <property type="match status" value="1"/>
</dbReference>
<dbReference type="PROSITE" id="PS50929">
    <property type="entry name" value="ABC_TM1F"/>
    <property type="match status" value="2"/>
</dbReference>
<evidence type="ECO:0000256" key="11">
    <source>
        <dbReference type="SAM" id="MobiDB-lite"/>
    </source>
</evidence>
<evidence type="ECO:0000256" key="2">
    <source>
        <dbReference type="ARBA" id="ARBA00007577"/>
    </source>
</evidence>
<dbReference type="InterPro" id="IPR011527">
    <property type="entry name" value="ABC1_TM_dom"/>
</dbReference>
<dbReference type="Proteomes" id="UP000824469">
    <property type="component" value="Unassembled WGS sequence"/>
</dbReference>
<dbReference type="GO" id="GO:0010329">
    <property type="term" value="F:auxin efflux transmembrane transporter activity"/>
    <property type="evidence" value="ECO:0007669"/>
    <property type="project" value="UniProtKB-ARBA"/>
</dbReference>
<dbReference type="GO" id="GO:0005886">
    <property type="term" value="C:plasma membrane"/>
    <property type="evidence" value="ECO:0007669"/>
    <property type="project" value="UniProtKB-SubCell"/>
</dbReference>
<evidence type="ECO:0000256" key="10">
    <source>
        <dbReference type="ARBA" id="ARBA00023180"/>
    </source>
</evidence>
<feature type="region of interest" description="Disordered" evidence="11">
    <location>
        <begin position="649"/>
        <end position="676"/>
    </location>
</feature>
<dbReference type="InterPro" id="IPR036640">
    <property type="entry name" value="ABC1_TM_sf"/>
</dbReference>
<keyword evidence="5" id="KW-0677">Repeat</keyword>
<keyword evidence="10" id="KW-0325">Glycoprotein</keyword>
<dbReference type="Pfam" id="PF00664">
    <property type="entry name" value="ABC_membrane"/>
    <property type="match status" value="2"/>
</dbReference>
<feature type="transmembrane region" description="Helical" evidence="12">
    <location>
        <begin position="62"/>
        <end position="93"/>
    </location>
</feature>
<dbReference type="FunFam" id="1.20.1560.10:FF:000044">
    <property type="entry name" value="ABC transporter B family member 9"/>
    <property type="match status" value="1"/>
</dbReference>
<keyword evidence="3" id="KW-0813">Transport</keyword>
<dbReference type="PROSITE" id="PS00211">
    <property type="entry name" value="ABC_TRANSPORTER_1"/>
    <property type="match status" value="2"/>
</dbReference>
<evidence type="ECO:0000256" key="9">
    <source>
        <dbReference type="ARBA" id="ARBA00023136"/>
    </source>
</evidence>
<feature type="transmembrane region" description="Helical" evidence="12">
    <location>
        <begin position="894"/>
        <end position="912"/>
    </location>
</feature>
<evidence type="ECO:0000259" key="14">
    <source>
        <dbReference type="PROSITE" id="PS50929"/>
    </source>
</evidence>
<feature type="transmembrane region" description="Helical" evidence="12">
    <location>
        <begin position="749"/>
        <end position="773"/>
    </location>
</feature>
<keyword evidence="4 12" id="KW-0812">Transmembrane</keyword>
<dbReference type="InterPro" id="IPR027417">
    <property type="entry name" value="P-loop_NTPase"/>
</dbReference>
<dbReference type="PANTHER" id="PTHR43394">
    <property type="entry name" value="ATP-DEPENDENT PERMEASE MDL1, MITOCHONDRIAL"/>
    <property type="match status" value="1"/>
</dbReference>
<evidence type="ECO:0000256" key="12">
    <source>
        <dbReference type="SAM" id="Phobius"/>
    </source>
</evidence>
<dbReference type="SMART" id="SM00382">
    <property type="entry name" value="AAA"/>
    <property type="match status" value="2"/>
</dbReference>
<dbReference type="GO" id="GO:0005524">
    <property type="term" value="F:ATP binding"/>
    <property type="evidence" value="ECO:0007669"/>
    <property type="project" value="UniProtKB-KW"/>
</dbReference>